<name>A0A1V9XZA2_9ACAR</name>
<feature type="region of interest" description="Disordered" evidence="1">
    <location>
        <begin position="83"/>
        <end position="103"/>
    </location>
</feature>
<dbReference type="EMBL" id="MNPL01001774">
    <property type="protein sequence ID" value="OQR78826.1"/>
    <property type="molecule type" value="Genomic_DNA"/>
</dbReference>
<accession>A0A1V9XZA2</accession>
<evidence type="ECO:0000313" key="3">
    <source>
        <dbReference type="Proteomes" id="UP000192247"/>
    </source>
</evidence>
<proteinExistence type="predicted"/>
<organism evidence="2 3">
    <name type="scientific">Tropilaelaps mercedesae</name>
    <dbReference type="NCBI Taxonomy" id="418985"/>
    <lineage>
        <taxon>Eukaryota</taxon>
        <taxon>Metazoa</taxon>
        <taxon>Ecdysozoa</taxon>
        <taxon>Arthropoda</taxon>
        <taxon>Chelicerata</taxon>
        <taxon>Arachnida</taxon>
        <taxon>Acari</taxon>
        <taxon>Parasitiformes</taxon>
        <taxon>Mesostigmata</taxon>
        <taxon>Gamasina</taxon>
        <taxon>Dermanyssoidea</taxon>
        <taxon>Laelapidae</taxon>
        <taxon>Tropilaelaps</taxon>
    </lineage>
</organism>
<dbReference type="Proteomes" id="UP000192247">
    <property type="component" value="Unassembled WGS sequence"/>
</dbReference>
<evidence type="ECO:0000256" key="1">
    <source>
        <dbReference type="SAM" id="MobiDB-lite"/>
    </source>
</evidence>
<protein>
    <submittedName>
        <fullName evidence="2">Uncharacterized protein</fullName>
    </submittedName>
</protein>
<keyword evidence="3" id="KW-1185">Reference proteome</keyword>
<gene>
    <name evidence="2" type="ORF">BIW11_06151</name>
</gene>
<sequence>MAKHEKSNRHRQTKLYRRQQQHMFGFSADSLSCSAGGAVWIPLFRSHWQRAAAKIVSKAENAPADFRGRATLESSVDARKIARMKASQEEAPDSVREVRRAVP</sequence>
<evidence type="ECO:0000313" key="2">
    <source>
        <dbReference type="EMBL" id="OQR78826.1"/>
    </source>
</evidence>
<dbReference type="AlphaFoldDB" id="A0A1V9XZA2"/>
<comment type="caution">
    <text evidence="2">The sequence shown here is derived from an EMBL/GenBank/DDBJ whole genome shotgun (WGS) entry which is preliminary data.</text>
</comment>
<feature type="compositionally biased region" description="Basic and acidic residues" evidence="1">
    <location>
        <begin position="93"/>
        <end position="103"/>
    </location>
</feature>
<reference evidence="2 3" key="1">
    <citation type="journal article" date="2017" name="Gigascience">
        <title>Draft genome of the honey bee ectoparasitic mite, Tropilaelaps mercedesae, is shaped by the parasitic life history.</title>
        <authorList>
            <person name="Dong X."/>
            <person name="Armstrong S.D."/>
            <person name="Xia D."/>
            <person name="Makepeace B.L."/>
            <person name="Darby A.C."/>
            <person name="Kadowaki T."/>
        </authorList>
    </citation>
    <scope>NUCLEOTIDE SEQUENCE [LARGE SCALE GENOMIC DNA]</scope>
    <source>
        <strain evidence="2">Wuxi-XJTLU</strain>
    </source>
</reference>
<dbReference type="InParanoid" id="A0A1V9XZA2"/>